<evidence type="ECO:0000313" key="3">
    <source>
        <dbReference type="Proteomes" id="UP000192257"/>
    </source>
</evidence>
<proteinExistence type="predicted"/>
<evidence type="ECO:0000256" key="1">
    <source>
        <dbReference type="SAM" id="Phobius"/>
    </source>
</evidence>
<comment type="caution">
    <text evidence="2">The sequence shown here is derived from an EMBL/GenBank/DDBJ whole genome shotgun (WGS) entry which is preliminary data.</text>
</comment>
<accession>A0A1X0NTI0</accession>
<gene>
    <name evidence="2" type="ORF">TM35_000201920</name>
</gene>
<keyword evidence="1" id="KW-0472">Membrane</keyword>
<dbReference type="RefSeq" id="XP_028881849.1">
    <property type="nucleotide sequence ID" value="XM_029026877.1"/>
</dbReference>
<name>A0A1X0NTI0_9TRYP</name>
<keyword evidence="1" id="KW-1133">Transmembrane helix</keyword>
<protein>
    <submittedName>
        <fullName evidence="2">Uncharacterized protein</fullName>
    </submittedName>
</protein>
<dbReference type="Proteomes" id="UP000192257">
    <property type="component" value="Unassembled WGS sequence"/>
</dbReference>
<keyword evidence="1" id="KW-0812">Transmembrane</keyword>
<keyword evidence="3" id="KW-1185">Reference proteome</keyword>
<organism evidence="2 3">
    <name type="scientific">Trypanosoma theileri</name>
    <dbReference type="NCBI Taxonomy" id="67003"/>
    <lineage>
        <taxon>Eukaryota</taxon>
        <taxon>Discoba</taxon>
        <taxon>Euglenozoa</taxon>
        <taxon>Kinetoplastea</taxon>
        <taxon>Metakinetoplastina</taxon>
        <taxon>Trypanosomatida</taxon>
        <taxon>Trypanosomatidae</taxon>
        <taxon>Trypanosoma</taxon>
    </lineage>
</organism>
<dbReference type="EMBL" id="NBCO01000020">
    <property type="protein sequence ID" value="ORC87783.1"/>
    <property type="molecule type" value="Genomic_DNA"/>
</dbReference>
<dbReference type="GeneID" id="39986657"/>
<reference evidence="2 3" key="1">
    <citation type="submission" date="2017-03" db="EMBL/GenBank/DDBJ databases">
        <title>An alternative strategy for trypanosome survival in the mammalian bloodstream revealed through genome and transcriptome analysis of the ubiquitous bovine parasite Trypanosoma (Megatrypanum) theileri.</title>
        <authorList>
            <person name="Kelly S."/>
            <person name="Ivens A."/>
            <person name="Mott A."/>
            <person name="O'Neill E."/>
            <person name="Emms D."/>
            <person name="Macleod O."/>
            <person name="Voorheis P."/>
            <person name="Matthews J."/>
            <person name="Matthews K."/>
            <person name="Carrington M."/>
        </authorList>
    </citation>
    <scope>NUCLEOTIDE SEQUENCE [LARGE SCALE GENOMIC DNA]</scope>
    <source>
        <strain evidence="2">Edinburgh</strain>
    </source>
</reference>
<evidence type="ECO:0000313" key="2">
    <source>
        <dbReference type="EMBL" id="ORC87783.1"/>
    </source>
</evidence>
<dbReference type="AlphaFoldDB" id="A0A1X0NTI0"/>
<feature type="transmembrane region" description="Helical" evidence="1">
    <location>
        <begin position="84"/>
        <end position="113"/>
    </location>
</feature>
<sequence>MLASSALFVLQKSCKLKQRHLLAGGRPLVRATPQANAARPQRLIPETPPAKRTDIISFLNLFKISRGPQALWLMVRAAGARASVAAWGVVAALVHFAFLLLLLLSLFASFLIFS</sequence>
<dbReference type="VEuPathDB" id="TriTrypDB:TM35_000201920"/>